<dbReference type="SMART" id="SM00714">
    <property type="entry name" value="LITAF"/>
    <property type="match status" value="1"/>
</dbReference>
<proteinExistence type="inferred from homology"/>
<evidence type="ECO:0000256" key="3">
    <source>
        <dbReference type="ARBA" id="ARBA00004630"/>
    </source>
</evidence>
<dbReference type="GeneID" id="106661723"/>
<dbReference type="EnsemblMetazoa" id="XM_014385282.1">
    <property type="protein sequence ID" value="XP_014240768.1"/>
    <property type="gene ID" value="LOC106661723"/>
</dbReference>
<evidence type="ECO:0000256" key="6">
    <source>
        <dbReference type="ARBA" id="ARBA00022833"/>
    </source>
</evidence>
<evidence type="ECO:0000313" key="10">
    <source>
        <dbReference type="Proteomes" id="UP000494040"/>
    </source>
</evidence>
<reference evidence="9" key="1">
    <citation type="submission" date="2022-01" db="UniProtKB">
        <authorList>
            <consortium name="EnsemblMetazoa"/>
        </authorList>
    </citation>
    <scope>IDENTIFICATION</scope>
</reference>
<evidence type="ECO:0000256" key="5">
    <source>
        <dbReference type="ARBA" id="ARBA00022723"/>
    </source>
</evidence>
<dbReference type="RefSeq" id="XP_014240768.1">
    <property type="nucleotide sequence ID" value="XM_014385282.1"/>
</dbReference>
<dbReference type="PROSITE" id="PS51837">
    <property type="entry name" value="LITAF"/>
    <property type="match status" value="1"/>
</dbReference>
<keyword evidence="5" id="KW-0479">Metal-binding</keyword>
<dbReference type="InterPro" id="IPR037519">
    <property type="entry name" value="LITAF_fam"/>
</dbReference>
<keyword evidence="6" id="KW-0862">Zinc</keyword>
<name>A0A8I6R7S8_CIMLE</name>
<dbReference type="Pfam" id="PF10601">
    <property type="entry name" value="zf-LITAF-like"/>
    <property type="match status" value="1"/>
</dbReference>
<dbReference type="GO" id="GO:0031902">
    <property type="term" value="C:late endosome membrane"/>
    <property type="evidence" value="ECO:0007669"/>
    <property type="project" value="UniProtKB-SubCell"/>
</dbReference>
<protein>
    <recommendedName>
        <fullName evidence="8">LITAF domain-containing protein</fullName>
    </recommendedName>
</protein>
<dbReference type="PANTHER" id="PTHR23292">
    <property type="entry name" value="LIPOPOLYSACCHARIDE-INDUCED TUMOR NECROSIS FACTOR-ALPHA FACTOR"/>
    <property type="match status" value="1"/>
</dbReference>
<dbReference type="GO" id="GO:0008270">
    <property type="term" value="F:zinc ion binding"/>
    <property type="evidence" value="ECO:0007669"/>
    <property type="project" value="TreeGrafter"/>
</dbReference>
<evidence type="ECO:0000256" key="2">
    <source>
        <dbReference type="ARBA" id="ARBA00004481"/>
    </source>
</evidence>
<evidence type="ECO:0000256" key="1">
    <source>
        <dbReference type="ARBA" id="ARBA00004414"/>
    </source>
</evidence>
<dbReference type="GO" id="GO:0005765">
    <property type="term" value="C:lysosomal membrane"/>
    <property type="evidence" value="ECO:0007669"/>
    <property type="project" value="UniProtKB-SubCell"/>
</dbReference>
<dbReference type="KEGG" id="clec:106661723"/>
<evidence type="ECO:0000256" key="7">
    <source>
        <dbReference type="ARBA" id="ARBA00023136"/>
    </source>
</evidence>
<comment type="subcellular location">
    <subcellularLocation>
        <location evidence="2">Endosome membrane</location>
        <topology evidence="2">Peripheral membrane protein</topology>
    </subcellularLocation>
    <subcellularLocation>
        <location evidence="1">Late endosome membrane</location>
    </subcellularLocation>
    <subcellularLocation>
        <location evidence="3">Lysosome membrane</location>
        <topology evidence="3">Peripheral membrane protein</topology>
        <orientation evidence="3">Cytoplasmic side</orientation>
    </subcellularLocation>
</comment>
<accession>A0A8I6R7S8</accession>
<keyword evidence="7" id="KW-0472">Membrane</keyword>
<dbReference type="Proteomes" id="UP000494040">
    <property type="component" value="Unassembled WGS sequence"/>
</dbReference>
<dbReference type="PANTHER" id="PTHR23292:SF14">
    <property type="entry name" value="FI16615P1-RELATED"/>
    <property type="match status" value="1"/>
</dbReference>
<sequence length="182" mass="20231">MSLRRNLRSLQTGSDICVIAPKSLERPLKYVQYVDTTFDKSRHGPACEEEICCSCNSSKESDRRSLYRTPSFSYTVLNMNYPKEAPPPYGMAVPPPIQPASVPQVVIAASFGPEPQTLTCPSCHTVIVTRVERESTVKTHILAGVICLLCCPLFWVPYCIDSCQATNHYCPKCGAHLGIYDR</sequence>
<feature type="domain" description="LITAF" evidence="8">
    <location>
        <begin position="100"/>
        <end position="182"/>
    </location>
</feature>
<comment type="similarity">
    <text evidence="4">Belongs to the CDIP1/LITAF family.</text>
</comment>
<evidence type="ECO:0000259" key="8">
    <source>
        <dbReference type="PROSITE" id="PS51837"/>
    </source>
</evidence>
<evidence type="ECO:0000313" key="9">
    <source>
        <dbReference type="EnsemblMetazoa" id="XP_014240768.1"/>
    </source>
</evidence>
<dbReference type="AlphaFoldDB" id="A0A8I6R7S8"/>
<organism evidence="9 10">
    <name type="scientific">Cimex lectularius</name>
    <name type="common">Bed bug</name>
    <name type="synonym">Acanthia lectularia</name>
    <dbReference type="NCBI Taxonomy" id="79782"/>
    <lineage>
        <taxon>Eukaryota</taxon>
        <taxon>Metazoa</taxon>
        <taxon>Ecdysozoa</taxon>
        <taxon>Arthropoda</taxon>
        <taxon>Hexapoda</taxon>
        <taxon>Insecta</taxon>
        <taxon>Pterygota</taxon>
        <taxon>Neoptera</taxon>
        <taxon>Paraneoptera</taxon>
        <taxon>Hemiptera</taxon>
        <taxon>Heteroptera</taxon>
        <taxon>Panheteroptera</taxon>
        <taxon>Cimicomorpha</taxon>
        <taxon>Cimicidae</taxon>
        <taxon>Cimex</taxon>
    </lineage>
</organism>
<keyword evidence="10" id="KW-1185">Reference proteome</keyword>
<dbReference type="OrthoDB" id="8194020at2759"/>
<evidence type="ECO:0000256" key="4">
    <source>
        <dbReference type="ARBA" id="ARBA00005975"/>
    </source>
</evidence>
<dbReference type="InterPro" id="IPR006629">
    <property type="entry name" value="LITAF"/>
</dbReference>